<protein>
    <submittedName>
        <fullName evidence="2">Uncharacterized protein</fullName>
    </submittedName>
</protein>
<name>A0ABD2NC72_9CUCU</name>
<gene>
    <name evidence="2" type="ORF">HHI36_011774</name>
</gene>
<dbReference type="EMBL" id="JABFTP020000103">
    <property type="protein sequence ID" value="KAL3276390.1"/>
    <property type="molecule type" value="Genomic_DNA"/>
</dbReference>
<organism evidence="2 3">
    <name type="scientific">Cryptolaemus montrouzieri</name>
    <dbReference type="NCBI Taxonomy" id="559131"/>
    <lineage>
        <taxon>Eukaryota</taxon>
        <taxon>Metazoa</taxon>
        <taxon>Ecdysozoa</taxon>
        <taxon>Arthropoda</taxon>
        <taxon>Hexapoda</taxon>
        <taxon>Insecta</taxon>
        <taxon>Pterygota</taxon>
        <taxon>Neoptera</taxon>
        <taxon>Endopterygota</taxon>
        <taxon>Coleoptera</taxon>
        <taxon>Polyphaga</taxon>
        <taxon>Cucujiformia</taxon>
        <taxon>Coccinelloidea</taxon>
        <taxon>Coccinellidae</taxon>
        <taxon>Scymninae</taxon>
        <taxon>Scymnini</taxon>
        <taxon>Cryptolaemus</taxon>
    </lineage>
</organism>
<evidence type="ECO:0000256" key="1">
    <source>
        <dbReference type="ARBA" id="ARBA00022729"/>
    </source>
</evidence>
<evidence type="ECO:0000313" key="2">
    <source>
        <dbReference type="EMBL" id="KAL3276390.1"/>
    </source>
</evidence>
<dbReference type="Gene3D" id="2.70.220.10">
    <property type="entry name" value="Ganglioside GM2 activator"/>
    <property type="match status" value="1"/>
</dbReference>
<proteinExistence type="predicted"/>
<accession>A0ABD2NC72</accession>
<reference evidence="2 3" key="1">
    <citation type="journal article" date="2021" name="BMC Biol.">
        <title>Horizontally acquired antibacterial genes associated with adaptive radiation of ladybird beetles.</title>
        <authorList>
            <person name="Li H.S."/>
            <person name="Tang X.F."/>
            <person name="Huang Y.H."/>
            <person name="Xu Z.Y."/>
            <person name="Chen M.L."/>
            <person name="Du X.Y."/>
            <person name="Qiu B.Y."/>
            <person name="Chen P.T."/>
            <person name="Zhang W."/>
            <person name="Slipinski A."/>
            <person name="Escalona H.E."/>
            <person name="Waterhouse R.M."/>
            <person name="Zwick A."/>
            <person name="Pang H."/>
        </authorList>
    </citation>
    <scope>NUCLEOTIDE SEQUENCE [LARGE SCALE GENOMIC DNA]</scope>
    <source>
        <strain evidence="2">SYSU2018</strain>
    </source>
</reference>
<dbReference type="Proteomes" id="UP001516400">
    <property type="component" value="Unassembled WGS sequence"/>
</dbReference>
<comment type="caution">
    <text evidence="2">The sequence shown here is derived from an EMBL/GenBank/DDBJ whole genome shotgun (WGS) entry which is preliminary data.</text>
</comment>
<sequence length="128" mass="14672">MVQCATDEMEFGRDFGKDIIGTASVWKCDLLGAPDSCEYFIKDFRLSKLCEKIPEKNQAWTTFVEAFDPKLTCPIKKGKYLVTQQVKEDVFRFFPVPTGLWKVKGGIIENGKMVFCLDFHAKVFESKQ</sequence>
<dbReference type="AlphaFoldDB" id="A0ABD2NC72"/>
<keyword evidence="1" id="KW-0732">Signal</keyword>
<dbReference type="InterPro" id="IPR036846">
    <property type="entry name" value="GM2-AP_sf"/>
</dbReference>
<evidence type="ECO:0000313" key="3">
    <source>
        <dbReference type="Proteomes" id="UP001516400"/>
    </source>
</evidence>
<keyword evidence="3" id="KW-1185">Reference proteome</keyword>